<keyword evidence="1" id="KW-1133">Transmembrane helix</keyword>
<protein>
    <submittedName>
        <fullName evidence="2">Uncharacterized protein LOC113151989</fullName>
    </submittedName>
</protein>
<organism evidence="2 3">
    <name type="scientific">Scomber scombrus</name>
    <name type="common">Atlantic mackerel</name>
    <name type="synonym">Scomber vernalis</name>
    <dbReference type="NCBI Taxonomy" id="13677"/>
    <lineage>
        <taxon>Eukaryota</taxon>
        <taxon>Metazoa</taxon>
        <taxon>Chordata</taxon>
        <taxon>Craniata</taxon>
        <taxon>Vertebrata</taxon>
        <taxon>Euteleostomi</taxon>
        <taxon>Actinopterygii</taxon>
        <taxon>Neopterygii</taxon>
        <taxon>Teleostei</taxon>
        <taxon>Neoteleostei</taxon>
        <taxon>Acanthomorphata</taxon>
        <taxon>Pelagiaria</taxon>
        <taxon>Scombriformes</taxon>
        <taxon>Scombridae</taxon>
        <taxon>Scomber</taxon>
    </lineage>
</organism>
<sequence length="281" mass="31903">MDRRRMDAEGGRVVYRDRRAGKIAVVVAVQNILVAACLLVTLYVYWGAEKPTFDSGDDVHIQFDAIGDKLGNVTLEFNTISSSYMMSLADKKIFINCTGPYILYMDVCYKSIGEQVATGILELQNQEYLLEGGGSLPPKLDTCQIMVIAELWFGHVYKSTSETEKERAFLIDAGPPSDTEKVNITSTLKESDEKGRYDIFTTKKDATYLIYGWVKTSDMAREEVILMWMWRSNTRTLQKKTQSETETVIFFSTEVNLVNNSRISIYLKSTCTDSVFHVYEL</sequence>
<evidence type="ECO:0000256" key="1">
    <source>
        <dbReference type="SAM" id="Phobius"/>
    </source>
</evidence>
<keyword evidence="1" id="KW-0472">Membrane</keyword>
<feature type="transmembrane region" description="Helical" evidence="1">
    <location>
        <begin position="21"/>
        <end position="46"/>
    </location>
</feature>
<keyword evidence="3" id="KW-1185">Reference proteome</keyword>
<proteinExistence type="predicted"/>
<evidence type="ECO:0000313" key="3">
    <source>
        <dbReference type="Proteomes" id="UP001314229"/>
    </source>
</evidence>
<name>A0AAV1PT52_SCOSC</name>
<evidence type="ECO:0000313" key="2">
    <source>
        <dbReference type="EMBL" id="CAK6974876.1"/>
    </source>
</evidence>
<gene>
    <name evidence="2" type="ORF">FSCOSCO3_A032500</name>
</gene>
<comment type="caution">
    <text evidence="2">The sequence shown here is derived from an EMBL/GenBank/DDBJ whole genome shotgun (WGS) entry which is preliminary data.</text>
</comment>
<keyword evidence="1" id="KW-0812">Transmembrane</keyword>
<dbReference type="Proteomes" id="UP001314229">
    <property type="component" value="Unassembled WGS sequence"/>
</dbReference>
<accession>A0AAV1PT52</accession>
<reference evidence="2 3" key="1">
    <citation type="submission" date="2024-01" db="EMBL/GenBank/DDBJ databases">
        <authorList>
            <person name="Alioto T."/>
            <person name="Alioto T."/>
            <person name="Gomez Garrido J."/>
        </authorList>
    </citation>
    <scope>NUCLEOTIDE SEQUENCE [LARGE SCALE GENOMIC DNA]</scope>
</reference>
<dbReference type="AlphaFoldDB" id="A0AAV1PT52"/>
<dbReference type="EMBL" id="CAWUFR010000275">
    <property type="protein sequence ID" value="CAK6974876.1"/>
    <property type="molecule type" value="Genomic_DNA"/>
</dbReference>